<keyword evidence="1" id="KW-1133">Transmembrane helix</keyword>
<reference evidence="2 3" key="1">
    <citation type="journal article" date="2004" name="Extremophiles">
        <title>Halobacillus locisalis sp. nov., a halophilic bacterium isolated from a marine solar saltern of the Yellow Sea in Korea.</title>
        <authorList>
            <person name="Yoon J.H."/>
            <person name="Kang K.H."/>
            <person name="Oh T.K."/>
            <person name="Park Y.H."/>
        </authorList>
    </citation>
    <scope>NUCLEOTIDE SEQUENCE [LARGE SCALE GENOMIC DNA]</scope>
    <source>
        <strain evidence="2 3">KCTC 3788</strain>
    </source>
</reference>
<dbReference type="EMBL" id="JACEFG010000004">
    <property type="protein sequence ID" value="MBA2176610.1"/>
    <property type="molecule type" value="Genomic_DNA"/>
</dbReference>
<gene>
    <name evidence="2" type="ORF">H0266_17110</name>
</gene>
<name>A0A838CXB6_9BACI</name>
<keyword evidence="1" id="KW-0472">Membrane</keyword>
<comment type="caution">
    <text evidence="2">The sequence shown here is derived from an EMBL/GenBank/DDBJ whole genome shotgun (WGS) entry which is preliminary data.</text>
</comment>
<keyword evidence="1" id="KW-0812">Transmembrane</keyword>
<feature type="transmembrane region" description="Helical" evidence="1">
    <location>
        <begin position="31"/>
        <end position="51"/>
    </location>
</feature>
<evidence type="ECO:0000313" key="2">
    <source>
        <dbReference type="EMBL" id="MBA2176610.1"/>
    </source>
</evidence>
<evidence type="ECO:0000313" key="3">
    <source>
        <dbReference type="Proteomes" id="UP000571017"/>
    </source>
</evidence>
<feature type="transmembrane region" description="Helical" evidence="1">
    <location>
        <begin position="71"/>
        <end position="95"/>
    </location>
</feature>
<accession>A0A838CXB6</accession>
<dbReference type="Pfam" id="PF06691">
    <property type="entry name" value="DUF1189"/>
    <property type="match status" value="1"/>
</dbReference>
<organism evidence="2 3">
    <name type="scientific">Halobacillus locisalis</name>
    <dbReference type="NCBI Taxonomy" id="220753"/>
    <lineage>
        <taxon>Bacteria</taxon>
        <taxon>Bacillati</taxon>
        <taxon>Bacillota</taxon>
        <taxon>Bacilli</taxon>
        <taxon>Bacillales</taxon>
        <taxon>Bacillaceae</taxon>
        <taxon>Halobacillus</taxon>
    </lineage>
</organism>
<dbReference type="AlphaFoldDB" id="A0A838CXB6"/>
<proteinExistence type="predicted"/>
<dbReference type="Proteomes" id="UP000571017">
    <property type="component" value="Unassembled WGS sequence"/>
</dbReference>
<feature type="transmembrane region" description="Helical" evidence="1">
    <location>
        <begin position="138"/>
        <end position="155"/>
    </location>
</feature>
<feature type="transmembrane region" description="Helical" evidence="1">
    <location>
        <begin position="107"/>
        <end position="126"/>
    </location>
</feature>
<evidence type="ECO:0000256" key="1">
    <source>
        <dbReference type="SAM" id="Phobius"/>
    </source>
</evidence>
<keyword evidence="3" id="KW-1185">Reference proteome</keyword>
<sequence length="163" mass="18608">MVFFDSLMNSFRLPKKEAMFRLNRKGITSTIGYLFLLLTILFLPDLIGTIIRLDSSLTEVSRGLYLAQVFVFYPLLIIFLIIVGVSVFAGGALLLRKALGRKLTYQQLWKMTAYASTIPLILTVVLKNISVPDSISALLYFTIFSFLMYRMIMIYPKASRKRS</sequence>
<protein>
    <submittedName>
        <fullName evidence="2">DUF1189 family protein</fullName>
    </submittedName>
</protein>
<dbReference type="InterPro" id="IPR009574">
    <property type="entry name" value="DUF1189"/>
</dbReference>